<dbReference type="InterPro" id="IPR001909">
    <property type="entry name" value="KRAB"/>
</dbReference>
<dbReference type="PANTHER" id="PTHR23232">
    <property type="entry name" value="KRAB DOMAIN C2H2 ZINC FINGER"/>
    <property type="match status" value="1"/>
</dbReference>
<dbReference type="GO" id="GO:0006355">
    <property type="term" value="P:regulation of DNA-templated transcription"/>
    <property type="evidence" value="ECO:0007669"/>
    <property type="project" value="InterPro"/>
</dbReference>
<accession>A0A670KIM1</accession>
<reference evidence="3" key="3">
    <citation type="submission" date="2025-09" db="UniProtKB">
        <authorList>
            <consortium name="Ensembl"/>
        </authorList>
    </citation>
    <scope>IDENTIFICATION</scope>
</reference>
<dbReference type="Ensembl" id="ENSPMRT00000038297.1">
    <property type="protein sequence ID" value="ENSPMRP00000036140.1"/>
    <property type="gene ID" value="ENSPMRG00000023350.1"/>
</dbReference>
<dbReference type="CDD" id="cd07765">
    <property type="entry name" value="KRAB_A-box"/>
    <property type="match status" value="1"/>
</dbReference>
<dbReference type="Proteomes" id="UP000472272">
    <property type="component" value="Chromosome 13"/>
</dbReference>
<protein>
    <recommendedName>
        <fullName evidence="2">KRAB domain-containing protein</fullName>
    </recommendedName>
</protein>
<evidence type="ECO:0000259" key="2">
    <source>
        <dbReference type="PROSITE" id="PS50805"/>
    </source>
</evidence>
<evidence type="ECO:0000313" key="4">
    <source>
        <dbReference type="Proteomes" id="UP000472272"/>
    </source>
</evidence>
<reference evidence="3" key="2">
    <citation type="submission" date="2025-08" db="UniProtKB">
        <authorList>
            <consortium name="Ensembl"/>
        </authorList>
    </citation>
    <scope>IDENTIFICATION</scope>
</reference>
<keyword evidence="1" id="KW-0472">Membrane</keyword>
<dbReference type="Pfam" id="PF01352">
    <property type="entry name" value="KRAB"/>
    <property type="match status" value="1"/>
</dbReference>
<sequence>MLPKRRIFFFQSSVSFEDVTVCFTAEEWALLDPAQRALHKEVTEENRGILASLSFILIKGKGSLFYLPISFCWYCFFFPSLGVYHSGSCGSIHIQVFS</sequence>
<reference evidence="3 4" key="1">
    <citation type="journal article" date="2019" name="Proc. Natl. Acad. Sci. U.S.A.">
        <title>Regulatory changes in pterin and carotenoid genes underlie balanced color polymorphisms in the wall lizard.</title>
        <authorList>
            <person name="Andrade P."/>
            <person name="Pinho C."/>
            <person name="Perez I de Lanuza G."/>
            <person name="Afonso S."/>
            <person name="Brejcha J."/>
            <person name="Rubin C.J."/>
            <person name="Wallerman O."/>
            <person name="Pereira P."/>
            <person name="Sabatino S.J."/>
            <person name="Bellati A."/>
            <person name="Pellitteri-Rosa D."/>
            <person name="Bosakova Z."/>
            <person name="Bunikis I."/>
            <person name="Carretero M.A."/>
            <person name="Feiner N."/>
            <person name="Marsik P."/>
            <person name="Pauperio F."/>
            <person name="Salvi D."/>
            <person name="Soler L."/>
            <person name="While G.M."/>
            <person name="Uller T."/>
            <person name="Font E."/>
            <person name="Andersson L."/>
            <person name="Carneiro M."/>
        </authorList>
    </citation>
    <scope>NUCLEOTIDE SEQUENCE</scope>
</reference>
<feature type="domain" description="KRAB" evidence="2">
    <location>
        <begin position="14"/>
        <end position="85"/>
    </location>
</feature>
<dbReference type="GeneTree" id="ENSGT01140000286338"/>
<name>A0A670KIM1_PODMU</name>
<proteinExistence type="predicted"/>
<keyword evidence="1" id="KW-0812">Transmembrane</keyword>
<dbReference type="InterPro" id="IPR050169">
    <property type="entry name" value="Krueppel_C2H2_ZnF"/>
</dbReference>
<dbReference type="PROSITE" id="PS50805">
    <property type="entry name" value="KRAB"/>
    <property type="match status" value="1"/>
</dbReference>
<dbReference type="InterPro" id="IPR036051">
    <property type="entry name" value="KRAB_dom_sf"/>
</dbReference>
<dbReference type="Gene3D" id="6.10.140.140">
    <property type="match status" value="1"/>
</dbReference>
<keyword evidence="4" id="KW-1185">Reference proteome</keyword>
<dbReference type="SMART" id="SM00349">
    <property type="entry name" value="KRAB"/>
    <property type="match status" value="1"/>
</dbReference>
<feature type="transmembrane region" description="Helical" evidence="1">
    <location>
        <begin position="64"/>
        <end position="84"/>
    </location>
</feature>
<dbReference type="PANTHER" id="PTHR23232:SF142">
    <property type="entry name" value="GASTRULA ZINC FINGER PROTEIN XLCGF57.1-LIKE-RELATED"/>
    <property type="match status" value="1"/>
</dbReference>
<dbReference type="SUPFAM" id="SSF109640">
    <property type="entry name" value="KRAB domain (Kruppel-associated box)"/>
    <property type="match status" value="1"/>
</dbReference>
<dbReference type="AlphaFoldDB" id="A0A670KIM1"/>
<organism evidence="3 4">
    <name type="scientific">Podarcis muralis</name>
    <name type="common">Wall lizard</name>
    <name type="synonym">Lacerta muralis</name>
    <dbReference type="NCBI Taxonomy" id="64176"/>
    <lineage>
        <taxon>Eukaryota</taxon>
        <taxon>Metazoa</taxon>
        <taxon>Chordata</taxon>
        <taxon>Craniata</taxon>
        <taxon>Vertebrata</taxon>
        <taxon>Euteleostomi</taxon>
        <taxon>Lepidosauria</taxon>
        <taxon>Squamata</taxon>
        <taxon>Bifurcata</taxon>
        <taxon>Unidentata</taxon>
        <taxon>Episquamata</taxon>
        <taxon>Laterata</taxon>
        <taxon>Lacertibaenia</taxon>
        <taxon>Lacertidae</taxon>
        <taxon>Podarcis</taxon>
    </lineage>
</organism>
<keyword evidence="1" id="KW-1133">Transmembrane helix</keyword>
<evidence type="ECO:0000313" key="3">
    <source>
        <dbReference type="Ensembl" id="ENSPMRP00000036140.1"/>
    </source>
</evidence>
<evidence type="ECO:0000256" key="1">
    <source>
        <dbReference type="SAM" id="Phobius"/>
    </source>
</evidence>